<evidence type="ECO:0000256" key="2">
    <source>
        <dbReference type="ARBA" id="ARBA00007639"/>
    </source>
</evidence>
<dbReference type="PANTHER" id="PTHR46847:SF1">
    <property type="entry name" value="D-ALLOSE-BINDING PERIPLASMIC PROTEIN-RELATED"/>
    <property type="match status" value="1"/>
</dbReference>
<keyword evidence="3" id="KW-0732">Signal</keyword>
<protein>
    <submittedName>
        <fullName evidence="5">Sugar ABC transporter substrate-binding protein</fullName>
    </submittedName>
</protein>
<dbReference type="Pfam" id="PF13407">
    <property type="entry name" value="Peripla_BP_4"/>
    <property type="match status" value="1"/>
</dbReference>
<keyword evidence="6" id="KW-1185">Reference proteome</keyword>
<dbReference type="InterPro" id="IPR028082">
    <property type="entry name" value="Peripla_BP_I"/>
</dbReference>
<evidence type="ECO:0000313" key="6">
    <source>
        <dbReference type="Proteomes" id="UP000263486"/>
    </source>
</evidence>
<dbReference type="EMBL" id="QUAJ01000014">
    <property type="protein sequence ID" value="REI40990.1"/>
    <property type="molecule type" value="Genomic_DNA"/>
</dbReference>
<evidence type="ECO:0000256" key="1">
    <source>
        <dbReference type="ARBA" id="ARBA00004196"/>
    </source>
</evidence>
<comment type="caution">
    <text evidence="5">The sequence shown here is derived from an EMBL/GenBank/DDBJ whole genome shotgun (WGS) entry which is preliminary data.</text>
</comment>
<proteinExistence type="inferred from homology"/>
<feature type="domain" description="Periplasmic binding protein" evidence="4">
    <location>
        <begin position="33"/>
        <end position="294"/>
    </location>
</feature>
<reference evidence="5 6" key="1">
    <citation type="submission" date="2018-08" db="EMBL/GenBank/DDBJ databases">
        <title>Draft genome sequence of Psychrilyobacter sp. strain SD5 isolated from Black Sea water.</title>
        <authorList>
            <person name="Yadav S."/>
            <person name="Villanueva L."/>
            <person name="Damste J.S.S."/>
        </authorList>
    </citation>
    <scope>NUCLEOTIDE SEQUENCE [LARGE SCALE GENOMIC DNA]</scope>
    <source>
        <strain evidence="5 6">SD5</strain>
    </source>
</reference>
<evidence type="ECO:0000259" key="4">
    <source>
        <dbReference type="Pfam" id="PF13407"/>
    </source>
</evidence>
<comment type="subcellular location">
    <subcellularLocation>
        <location evidence="1">Cell envelope</location>
    </subcellularLocation>
</comment>
<sequence>MIIGLVLTMGLFQGCGEASKEEAKKTDDKKPTVAYVINNLNDTFQTFILDAAQTYAKENDVNFIVENAKEDVIKQQDLVHSLIERDVDAIIVVPTDTSAMGPITDAAMDAKIPLCYVNRNPYAGKEDKMPENVYYVGANEITGGQMQMNFIGKEINGKGNIAILMGILGNEGALKRTLGVKEVIKEKYPEVKVLAEETGLWQRDKGLAIAENWITTYGDDLSAIISNNDEMALGAIQALKNNGLLKNVKVIGLDATPDALNSVEKGELSATVFQDAKGQGATAAKNVIDVIQGKSVANKVTYIPFKLITKENLNDFK</sequence>
<evidence type="ECO:0000313" key="5">
    <source>
        <dbReference type="EMBL" id="REI40990.1"/>
    </source>
</evidence>
<organism evidence="5 6">
    <name type="scientific">Psychrilyobacter piezotolerans</name>
    <dbReference type="NCBI Taxonomy" id="2293438"/>
    <lineage>
        <taxon>Bacteria</taxon>
        <taxon>Fusobacteriati</taxon>
        <taxon>Fusobacteriota</taxon>
        <taxon>Fusobacteriia</taxon>
        <taxon>Fusobacteriales</taxon>
        <taxon>Fusobacteriaceae</taxon>
        <taxon>Psychrilyobacter</taxon>
    </lineage>
</organism>
<evidence type="ECO:0000256" key="3">
    <source>
        <dbReference type="ARBA" id="ARBA00022729"/>
    </source>
</evidence>
<name>A0ABX9KGG9_9FUSO</name>
<dbReference type="Gene3D" id="3.40.50.2300">
    <property type="match status" value="2"/>
</dbReference>
<dbReference type="Proteomes" id="UP000263486">
    <property type="component" value="Unassembled WGS sequence"/>
</dbReference>
<gene>
    <name evidence="5" type="ORF">DYH56_08930</name>
</gene>
<accession>A0ABX9KGG9</accession>
<dbReference type="SUPFAM" id="SSF53822">
    <property type="entry name" value="Periplasmic binding protein-like I"/>
    <property type="match status" value="1"/>
</dbReference>
<dbReference type="InterPro" id="IPR025997">
    <property type="entry name" value="SBP_2_dom"/>
</dbReference>
<dbReference type="PANTHER" id="PTHR46847">
    <property type="entry name" value="D-ALLOSE-BINDING PERIPLASMIC PROTEIN-RELATED"/>
    <property type="match status" value="1"/>
</dbReference>
<comment type="similarity">
    <text evidence="2">Belongs to the bacterial solute-binding protein 2 family.</text>
</comment>